<comment type="caution">
    <text evidence="2">The sequence shown here is derived from an EMBL/GenBank/DDBJ whole genome shotgun (WGS) entry which is preliminary data.</text>
</comment>
<organism evidence="2 3">
    <name type="scientific">Rachicladosporium monterosium</name>
    <dbReference type="NCBI Taxonomy" id="1507873"/>
    <lineage>
        <taxon>Eukaryota</taxon>
        <taxon>Fungi</taxon>
        <taxon>Dikarya</taxon>
        <taxon>Ascomycota</taxon>
        <taxon>Pezizomycotina</taxon>
        <taxon>Dothideomycetes</taxon>
        <taxon>Dothideomycetidae</taxon>
        <taxon>Cladosporiales</taxon>
        <taxon>Cladosporiaceae</taxon>
        <taxon>Rachicladosporium</taxon>
    </lineage>
</organism>
<protein>
    <submittedName>
        <fullName evidence="2">Uncharacterized protein</fullName>
    </submittedName>
</protein>
<evidence type="ECO:0000256" key="1">
    <source>
        <dbReference type="SAM" id="MobiDB-lite"/>
    </source>
</evidence>
<name>A0ABR0LG34_9PEZI</name>
<dbReference type="Proteomes" id="UP001308179">
    <property type="component" value="Unassembled WGS sequence"/>
</dbReference>
<reference evidence="2 3" key="1">
    <citation type="submission" date="2023-08" db="EMBL/GenBank/DDBJ databases">
        <title>Black Yeasts Isolated from many extreme environments.</title>
        <authorList>
            <person name="Coleine C."/>
            <person name="Stajich J.E."/>
            <person name="Selbmann L."/>
        </authorList>
    </citation>
    <scope>NUCLEOTIDE SEQUENCE [LARGE SCALE GENOMIC DNA]</scope>
    <source>
        <strain evidence="2 3">CCFEE 5386</strain>
    </source>
</reference>
<sequence>MTPGALNMPTGRSVIAKKMPVSPPFPPAEVFTNPKTSVPYAQEASITATDMHFHFSTRRSPRSRTISATSSDSSLDRTLWEMTLPIAPREDDYNMPEKDRQAMLLAKCKRAQTVPFRNAKPAPLHG</sequence>
<dbReference type="EMBL" id="JAVRRR010000010">
    <property type="protein sequence ID" value="KAK5148262.1"/>
    <property type="molecule type" value="Genomic_DNA"/>
</dbReference>
<evidence type="ECO:0000313" key="3">
    <source>
        <dbReference type="Proteomes" id="UP001308179"/>
    </source>
</evidence>
<feature type="compositionally biased region" description="Low complexity" evidence="1">
    <location>
        <begin position="63"/>
        <end position="73"/>
    </location>
</feature>
<accession>A0ABR0LG34</accession>
<proteinExistence type="predicted"/>
<keyword evidence="3" id="KW-1185">Reference proteome</keyword>
<gene>
    <name evidence="2" type="ORF">LTR32_000376</name>
</gene>
<feature type="region of interest" description="Disordered" evidence="1">
    <location>
        <begin position="55"/>
        <end position="74"/>
    </location>
</feature>
<evidence type="ECO:0000313" key="2">
    <source>
        <dbReference type="EMBL" id="KAK5148262.1"/>
    </source>
</evidence>